<keyword evidence="9 17" id="KW-1278">Translocase</keyword>
<organism evidence="20">
    <name type="scientific">Anneissia pinguis</name>
    <dbReference type="NCBI Taxonomy" id="2711157"/>
    <lineage>
        <taxon>Eukaryota</taxon>
        <taxon>Metazoa</taxon>
        <taxon>Echinodermata</taxon>
        <taxon>Pelmatozoa</taxon>
        <taxon>Crinoidea</taxon>
        <taxon>Articulata</taxon>
        <taxon>Comatulida</taxon>
        <taxon>Comatulidae</taxon>
        <taxon>Comatulinae</taxon>
        <taxon>Anneissia</taxon>
    </lineage>
</organism>
<evidence type="ECO:0000256" key="3">
    <source>
        <dbReference type="ARBA" id="ARBA00012944"/>
    </source>
</evidence>
<feature type="transmembrane region" description="Helical" evidence="17">
    <location>
        <begin position="178"/>
        <end position="196"/>
    </location>
</feature>
<feature type="domain" description="NADH:quinone oxidoreductase/Mrp antiporter transmembrane" evidence="18">
    <location>
        <begin position="23"/>
        <end position="287"/>
    </location>
</feature>
<reference evidence="20" key="1">
    <citation type="submission" date="2020-09" db="EMBL/GenBank/DDBJ databases">
        <title>The complete mitochondrial genome of Anneissia pinguis (Crinoidea, Articularta, Comatulidae), from South Korea.</title>
        <authorList>
            <person name="Kim P."/>
        </authorList>
    </citation>
    <scope>NUCLEOTIDE SEQUENCE</scope>
</reference>
<comment type="function">
    <text evidence="17">Core subunit of the mitochondrial membrane respiratory chain NADH dehydrogenase (Complex I) which catalyzes electron transfer from NADH through the respiratory chain, using ubiquinone as an electron acceptor. Essential for the catalytic activity and assembly of complex I.</text>
</comment>
<dbReference type="AlphaFoldDB" id="A0A7S8WX52"/>
<name>A0A7S8WX52_9ECHI</name>
<evidence type="ECO:0000256" key="4">
    <source>
        <dbReference type="ARBA" id="ARBA00021008"/>
    </source>
</evidence>
<dbReference type="Pfam" id="PF00361">
    <property type="entry name" value="Proton_antipo_M"/>
    <property type="match status" value="1"/>
</dbReference>
<keyword evidence="13 17" id="KW-0830">Ubiquinone</keyword>
<feature type="transmembrane region" description="Helical" evidence="17">
    <location>
        <begin position="151"/>
        <end position="171"/>
    </location>
</feature>
<keyword evidence="5" id="KW-0813">Transport</keyword>
<comment type="catalytic activity">
    <reaction evidence="16 17">
        <text>a ubiquinone + NADH + 5 H(+)(in) = a ubiquinol + NAD(+) + 4 H(+)(out)</text>
        <dbReference type="Rhea" id="RHEA:29091"/>
        <dbReference type="Rhea" id="RHEA-COMP:9565"/>
        <dbReference type="Rhea" id="RHEA-COMP:9566"/>
        <dbReference type="ChEBI" id="CHEBI:15378"/>
        <dbReference type="ChEBI" id="CHEBI:16389"/>
        <dbReference type="ChEBI" id="CHEBI:17976"/>
        <dbReference type="ChEBI" id="CHEBI:57540"/>
        <dbReference type="ChEBI" id="CHEBI:57945"/>
        <dbReference type="EC" id="7.1.1.2"/>
    </reaction>
</comment>
<evidence type="ECO:0000256" key="17">
    <source>
        <dbReference type="RuleBase" id="RU003403"/>
    </source>
</evidence>
<dbReference type="EC" id="7.1.1.2" evidence="3 17"/>
<feature type="transmembrane region" description="Helical" evidence="17">
    <location>
        <begin position="264"/>
        <end position="294"/>
    </location>
</feature>
<keyword evidence="14 17" id="KW-0496">Mitochondrion</keyword>
<dbReference type="GeneID" id="63653463"/>
<dbReference type="PANTHER" id="PTHR46552">
    <property type="entry name" value="NADH-UBIQUINONE OXIDOREDUCTASE CHAIN 2"/>
    <property type="match status" value="1"/>
</dbReference>
<feature type="transmembrane region" description="Helical" evidence="17">
    <location>
        <begin position="324"/>
        <end position="343"/>
    </location>
</feature>
<accession>A0A7S8WX52</accession>
<geneLocation type="mitochondrion" evidence="20"/>
<comment type="subcellular location">
    <subcellularLocation>
        <location evidence="1 17">Mitochondrion inner membrane</location>
        <topology evidence="1 17">Multi-pass membrane protein</topology>
    </subcellularLocation>
</comment>
<evidence type="ECO:0000256" key="11">
    <source>
        <dbReference type="ARBA" id="ARBA00022989"/>
    </source>
</evidence>
<feature type="transmembrane region" description="Helical" evidence="17">
    <location>
        <begin position="5"/>
        <end position="22"/>
    </location>
</feature>
<evidence type="ECO:0000259" key="19">
    <source>
        <dbReference type="Pfam" id="PF06444"/>
    </source>
</evidence>
<dbReference type="CTD" id="4536"/>
<evidence type="ECO:0000256" key="7">
    <source>
        <dbReference type="ARBA" id="ARBA00022692"/>
    </source>
</evidence>
<feature type="transmembrane region" description="Helical" evidence="17">
    <location>
        <begin position="92"/>
        <end position="115"/>
    </location>
</feature>
<feature type="transmembrane region" description="Helical" evidence="17">
    <location>
        <begin position="202"/>
        <end position="220"/>
    </location>
</feature>
<dbReference type="Pfam" id="PF06444">
    <property type="entry name" value="NADH_dehy_S2_C"/>
    <property type="match status" value="1"/>
</dbReference>
<dbReference type="InterPro" id="IPR050175">
    <property type="entry name" value="Complex_I_Subunit_2"/>
</dbReference>
<evidence type="ECO:0000256" key="5">
    <source>
        <dbReference type="ARBA" id="ARBA00022448"/>
    </source>
</evidence>
<evidence type="ECO:0000256" key="13">
    <source>
        <dbReference type="ARBA" id="ARBA00023075"/>
    </source>
</evidence>
<feature type="domain" description="NADH dehydrogenase subunit 2 C-terminal" evidence="19">
    <location>
        <begin position="290"/>
        <end position="343"/>
    </location>
</feature>
<dbReference type="InterPro" id="IPR003917">
    <property type="entry name" value="NADH_UbQ_OxRdtase_chain2"/>
</dbReference>
<dbReference type="GO" id="GO:0005743">
    <property type="term" value="C:mitochondrial inner membrane"/>
    <property type="evidence" value="ECO:0007669"/>
    <property type="project" value="UniProtKB-SubCell"/>
</dbReference>
<keyword evidence="12 17" id="KW-0520">NAD</keyword>
<dbReference type="PRINTS" id="PR01436">
    <property type="entry name" value="NADHDHGNASE2"/>
</dbReference>
<dbReference type="InterPro" id="IPR010933">
    <property type="entry name" value="NADH_DH_su2_C"/>
</dbReference>
<dbReference type="RefSeq" id="YP_010044626.1">
    <property type="nucleotide sequence ID" value="NC_054279.1"/>
</dbReference>
<evidence type="ECO:0000256" key="8">
    <source>
        <dbReference type="ARBA" id="ARBA00022792"/>
    </source>
</evidence>
<protein>
    <recommendedName>
        <fullName evidence="4 17">NADH-ubiquinone oxidoreductase chain 2</fullName>
        <ecNumber evidence="3 17">7.1.1.2</ecNumber>
    </recommendedName>
</protein>
<feature type="transmembrane region" description="Helical" evidence="17">
    <location>
        <begin position="241"/>
        <end position="258"/>
    </location>
</feature>
<dbReference type="InterPro" id="IPR001750">
    <property type="entry name" value="ND/Mrp_TM"/>
</dbReference>
<proteinExistence type="inferred from homology"/>
<dbReference type="GO" id="GO:0008137">
    <property type="term" value="F:NADH dehydrogenase (ubiquinone) activity"/>
    <property type="evidence" value="ECO:0007669"/>
    <property type="project" value="UniProtKB-EC"/>
</dbReference>
<evidence type="ECO:0000256" key="14">
    <source>
        <dbReference type="ARBA" id="ARBA00023128"/>
    </source>
</evidence>
<evidence type="ECO:0000259" key="18">
    <source>
        <dbReference type="Pfam" id="PF00361"/>
    </source>
</evidence>
<keyword evidence="8 17" id="KW-0999">Mitochondrion inner membrane</keyword>
<evidence type="ECO:0000256" key="12">
    <source>
        <dbReference type="ARBA" id="ARBA00023027"/>
    </source>
</evidence>
<evidence type="ECO:0000256" key="6">
    <source>
        <dbReference type="ARBA" id="ARBA00022660"/>
    </source>
</evidence>
<evidence type="ECO:0000256" key="1">
    <source>
        <dbReference type="ARBA" id="ARBA00004448"/>
    </source>
</evidence>
<dbReference type="EMBL" id="MW008594">
    <property type="protein sequence ID" value="QPF24649.1"/>
    <property type="molecule type" value="Genomic_DNA"/>
</dbReference>
<dbReference type="PANTHER" id="PTHR46552:SF1">
    <property type="entry name" value="NADH-UBIQUINONE OXIDOREDUCTASE CHAIN 2"/>
    <property type="match status" value="1"/>
</dbReference>
<feature type="transmembrane region" description="Helical" evidence="17">
    <location>
        <begin position="59"/>
        <end position="80"/>
    </location>
</feature>
<keyword evidence="11 17" id="KW-1133">Transmembrane helix</keyword>
<dbReference type="GO" id="GO:0006120">
    <property type="term" value="P:mitochondrial electron transport, NADH to ubiquinone"/>
    <property type="evidence" value="ECO:0007669"/>
    <property type="project" value="InterPro"/>
</dbReference>
<keyword evidence="6 17" id="KW-0679">Respiratory chain</keyword>
<sequence length="348" mass="38795">MNRIITSFFILNIFIGTTLVILSNHWFLIWIGLETNTMSIIPVILSIQNRRNVEASIKYFIIQAIAATILLNATLINIWNNGSWLINTPLNAFSSNIITISLLLKLSISPFHFWYPEVINGITLTNGLIITTWQKIAPTIILISIVNNLNINIIITCTISSIIVGAWGGLNQTQTRKILSFSSINHMGWIILISIYNPNISLIMLSIYIIINIAIFNSLITNNTINIANANKNNIINPWNASLFSITILSLGGLPPLTGFLNKIIAFNILISNNIILSNIPLIISSLISLFFYLRIAFNTNMSNFPQNSIFLINTRNNNKNNNINTIPLLLSITGIIIAPLLINTTIN</sequence>
<evidence type="ECO:0000256" key="16">
    <source>
        <dbReference type="ARBA" id="ARBA00049551"/>
    </source>
</evidence>
<evidence type="ECO:0000256" key="9">
    <source>
        <dbReference type="ARBA" id="ARBA00022967"/>
    </source>
</evidence>
<keyword evidence="7 17" id="KW-0812">Transmembrane</keyword>
<keyword evidence="15 17" id="KW-0472">Membrane</keyword>
<keyword evidence="10 17" id="KW-0249">Electron transport</keyword>
<evidence type="ECO:0000256" key="10">
    <source>
        <dbReference type="ARBA" id="ARBA00022982"/>
    </source>
</evidence>
<evidence type="ECO:0000256" key="15">
    <source>
        <dbReference type="ARBA" id="ARBA00023136"/>
    </source>
</evidence>
<evidence type="ECO:0000313" key="20">
    <source>
        <dbReference type="EMBL" id="QPF24649.1"/>
    </source>
</evidence>
<gene>
    <name evidence="20" type="primary">ND2</name>
</gene>
<comment type="similarity">
    <text evidence="2 17">Belongs to the complex I subunit 2 family.</text>
</comment>
<evidence type="ECO:0000256" key="2">
    <source>
        <dbReference type="ARBA" id="ARBA00007012"/>
    </source>
</evidence>